<feature type="compositionally biased region" description="Polar residues" evidence="2">
    <location>
        <begin position="10"/>
        <end position="19"/>
    </location>
</feature>
<feature type="compositionally biased region" description="Polar residues" evidence="2">
    <location>
        <begin position="799"/>
        <end position="812"/>
    </location>
</feature>
<sequence>MGSDPPLQSLKMSNSSPDTRANIGPSIFKEISQRPESPEPLSEEDIAHIRSRVVDMGFGSDWKSQNALSPGDLTLRENELGSMVVRLLGSFVDPVQLHRQAEFISWLGNQRDLLVQSFEEERKRWEAEREGWARMAEALLSQRAKAANSAQRDEELERQCSAYESENKSLREKLQDSHSRFSALESELSKLKPLLLMQPPLPQTISSSKRPPASQPDHLAEPGSSQMKRKAVESTLVGEPGRSSALSTPAKPTGTPQPHTQAHADSNQEQPRSDYYRRQSRSTFFTPLHSRMSSHSTPGRSIFSASHTPSTHHHSPKKSRSKHRRFLSSNLLPLAADARTEHLLLAARKLGRERASAASSLMRRVEKEREDLMREREAERLERERQDKTAAAAGANAYYRKDLLDLSGSPGSSAAPSMPKTPKRGTTSGQHSTHFLNSSLMTPRSDLPTSQTPNSFIFVRTPATTAYQTSMTPTPRATNHPPLPVQPTIKPTQTPTESSTSTSHPTPLASLLSAAKSMMDDESNEPKSQSSSRRRAGALEPPESPLPKRRKVSNGSLHNKKGFVDMLATGSTPSQDRVRSALDVLADQAAAAFDSDWRSPSKSPAKSTSKSRGPDKGKGTPRTRARAAVASEEETEPGTTPKGKGRATQDSYSSSILGSPLSTRSRSKGLLTDRLPKEPTKIPRQRKADKSTDLPSRNPPAPRMIFSPGTRESIPPLPSLSPALSPTPPAVAEPRNTAGPSTRPAAEDIGDDPHPSLNGTSSLRSQPPILSGSHVQADTRITPDSPTVDMEDRARVPQQHDTGTPSPNSQDTQADDEVLVVDHSAMTMTSVAESDERRHDPHEKPSSGDVPGGEEAARDMRDSVGVGSHASSSFMPDEDGHDTDADAEGEMDVDAEETVFIESSAMTHESLSLGLPQSQPGNAHTIAVVSSTNDDSQQCSGRP</sequence>
<feature type="region of interest" description="Disordered" evidence="2">
    <location>
        <begin position="1"/>
        <end position="45"/>
    </location>
</feature>
<feature type="compositionally biased region" description="Basic residues" evidence="2">
    <location>
        <begin position="310"/>
        <end position="324"/>
    </location>
</feature>
<feature type="compositionally biased region" description="Pro residues" evidence="2">
    <location>
        <begin position="715"/>
        <end position="731"/>
    </location>
</feature>
<dbReference type="Proteomes" id="UP001213000">
    <property type="component" value="Unassembled WGS sequence"/>
</dbReference>
<evidence type="ECO:0000313" key="4">
    <source>
        <dbReference type="Proteomes" id="UP001213000"/>
    </source>
</evidence>
<dbReference type="EMBL" id="JANIEX010000060">
    <property type="protein sequence ID" value="KAJ3574683.1"/>
    <property type="molecule type" value="Genomic_DNA"/>
</dbReference>
<keyword evidence="4" id="KW-1185">Reference proteome</keyword>
<feature type="compositionally biased region" description="Low complexity" evidence="2">
    <location>
        <begin position="651"/>
        <end position="664"/>
    </location>
</feature>
<evidence type="ECO:0000313" key="3">
    <source>
        <dbReference type="EMBL" id="KAJ3574683.1"/>
    </source>
</evidence>
<feature type="region of interest" description="Disordered" evidence="2">
    <location>
        <begin position="469"/>
        <end position="560"/>
    </location>
</feature>
<feature type="compositionally biased region" description="Basic and acidic residues" evidence="2">
    <location>
        <begin position="834"/>
        <end position="846"/>
    </location>
</feature>
<evidence type="ECO:0000256" key="1">
    <source>
        <dbReference type="SAM" id="Coils"/>
    </source>
</evidence>
<protein>
    <submittedName>
        <fullName evidence="3">Uncharacterized protein</fullName>
    </submittedName>
</protein>
<keyword evidence="1" id="KW-0175">Coiled coil</keyword>
<feature type="coiled-coil region" evidence="1">
    <location>
        <begin position="115"/>
        <end position="187"/>
    </location>
</feature>
<feature type="coiled-coil region" evidence="1">
    <location>
        <begin position="355"/>
        <end position="389"/>
    </location>
</feature>
<gene>
    <name evidence="3" type="ORF">NP233_g1588</name>
</gene>
<proteinExistence type="predicted"/>
<dbReference type="AlphaFoldDB" id="A0AAD5YVN8"/>
<feature type="compositionally biased region" description="Acidic residues" evidence="2">
    <location>
        <begin position="876"/>
        <end position="893"/>
    </location>
</feature>
<feature type="region of interest" description="Disordered" evidence="2">
    <location>
        <begin position="591"/>
        <end position="893"/>
    </location>
</feature>
<accession>A0AAD5YVN8</accession>
<feature type="compositionally biased region" description="Polar residues" evidence="2">
    <location>
        <begin position="254"/>
        <end position="270"/>
    </location>
</feature>
<feature type="compositionally biased region" description="Basic and acidic residues" evidence="2">
    <location>
        <begin position="674"/>
        <end position="692"/>
    </location>
</feature>
<evidence type="ECO:0000256" key="2">
    <source>
        <dbReference type="SAM" id="MobiDB-lite"/>
    </source>
</evidence>
<feature type="compositionally biased region" description="Polar residues" evidence="2">
    <location>
        <begin position="424"/>
        <end position="454"/>
    </location>
</feature>
<name>A0AAD5YVN8_9AGAR</name>
<feature type="compositionally biased region" description="Low complexity" evidence="2">
    <location>
        <begin position="591"/>
        <end position="611"/>
    </location>
</feature>
<comment type="caution">
    <text evidence="3">The sequence shown here is derived from an EMBL/GenBank/DDBJ whole genome shotgun (WGS) entry which is preliminary data.</text>
</comment>
<feature type="compositionally biased region" description="Polar residues" evidence="2">
    <location>
        <begin position="281"/>
        <end position="305"/>
    </location>
</feature>
<feature type="region of interest" description="Disordered" evidence="2">
    <location>
        <begin position="407"/>
        <end position="454"/>
    </location>
</feature>
<feature type="region of interest" description="Disordered" evidence="2">
    <location>
        <begin position="200"/>
        <end position="324"/>
    </location>
</feature>
<reference evidence="3" key="1">
    <citation type="submission" date="2022-07" db="EMBL/GenBank/DDBJ databases">
        <title>Genome Sequence of Leucocoprinus birnbaumii.</title>
        <authorList>
            <person name="Buettner E."/>
        </authorList>
    </citation>
    <scope>NUCLEOTIDE SEQUENCE</scope>
    <source>
        <strain evidence="3">VT141</strain>
    </source>
</reference>
<feature type="compositionally biased region" description="Low complexity" evidence="2">
    <location>
        <begin position="407"/>
        <end position="417"/>
    </location>
</feature>
<feature type="compositionally biased region" description="Low complexity" evidence="2">
    <location>
        <begin position="491"/>
        <end position="515"/>
    </location>
</feature>
<organism evidence="3 4">
    <name type="scientific">Leucocoprinus birnbaumii</name>
    <dbReference type="NCBI Taxonomy" id="56174"/>
    <lineage>
        <taxon>Eukaryota</taxon>
        <taxon>Fungi</taxon>
        <taxon>Dikarya</taxon>
        <taxon>Basidiomycota</taxon>
        <taxon>Agaricomycotina</taxon>
        <taxon>Agaricomycetes</taxon>
        <taxon>Agaricomycetidae</taxon>
        <taxon>Agaricales</taxon>
        <taxon>Agaricineae</taxon>
        <taxon>Agaricaceae</taxon>
        <taxon>Leucocoprinus</taxon>
    </lineage>
</organism>